<dbReference type="InterPro" id="IPR008969">
    <property type="entry name" value="CarboxyPept-like_regulatory"/>
</dbReference>
<dbReference type="Pfam" id="PF13715">
    <property type="entry name" value="CarbopepD_reg_2"/>
    <property type="match status" value="1"/>
</dbReference>
<dbReference type="SUPFAM" id="SSF56935">
    <property type="entry name" value="Porins"/>
    <property type="match status" value="1"/>
</dbReference>
<gene>
    <name evidence="5" type="ORF">FK178_07775</name>
</gene>
<name>A0A5B8YI57_9FLAO</name>
<dbReference type="AlphaFoldDB" id="A0A5B8YI57"/>
<dbReference type="Proteomes" id="UP000321954">
    <property type="component" value="Chromosome"/>
</dbReference>
<feature type="domain" description="Outer membrane protein beta-barrel" evidence="4">
    <location>
        <begin position="368"/>
        <end position="758"/>
    </location>
</feature>
<protein>
    <submittedName>
        <fullName evidence="5">TonB-dependent receptor</fullName>
    </submittedName>
</protein>
<dbReference type="OrthoDB" id="8764943at2"/>
<dbReference type="GO" id="GO:0009279">
    <property type="term" value="C:cell outer membrane"/>
    <property type="evidence" value="ECO:0007669"/>
    <property type="project" value="UniProtKB-SubCell"/>
</dbReference>
<dbReference type="Pfam" id="PF14905">
    <property type="entry name" value="OMP_b-brl_3"/>
    <property type="match status" value="1"/>
</dbReference>
<dbReference type="SUPFAM" id="SSF49464">
    <property type="entry name" value="Carboxypeptidase regulatory domain-like"/>
    <property type="match status" value="1"/>
</dbReference>
<evidence type="ECO:0000313" key="5">
    <source>
        <dbReference type="EMBL" id="QED37630.1"/>
    </source>
</evidence>
<organism evidence="5 6">
    <name type="scientific">Antarcticibacterium arcticum</name>
    <dbReference type="NCBI Taxonomy" id="2585771"/>
    <lineage>
        <taxon>Bacteria</taxon>
        <taxon>Pseudomonadati</taxon>
        <taxon>Bacteroidota</taxon>
        <taxon>Flavobacteriia</taxon>
        <taxon>Flavobacteriales</taxon>
        <taxon>Flavobacteriaceae</taxon>
        <taxon>Antarcticibacterium</taxon>
    </lineage>
</organism>
<dbReference type="PANTHER" id="PTHR40980">
    <property type="entry name" value="PLUG DOMAIN-CONTAINING PROTEIN"/>
    <property type="match status" value="1"/>
</dbReference>
<dbReference type="Gene3D" id="2.170.130.10">
    <property type="entry name" value="TonB-dependent receptor, plug domain"/>
    <property type="match status" value="1"/>
</dbReference>
<accession>A0A5B8YI57</accession>
<dbReference type="InterPro" id="IPR036942">
    <property type="entry name" value="Beta-barrel_TonB_sf"/>
</dbReference>
<dbReference type="RefSeq" id="WP_146833136.1">
    <property type="nucleotide sequence ID" value="NZ_CP042476.1"/>
</dbReference>
<keyword evidence="3" id="KW-0998">Cell outer membrane</keyword>
<dbReference type="InterPro" id="IPR037066">
    <property type="entry name" value="Plug_dom_sf"/>
</dbReference>
<reference evidence="5 6" key="1">
    <citation type="submission" date="2019-08" db="EMBL/GenBank/DDBJ databases">
        <title>Antarcticibacterium arcticum sp. nov., a bacterium isolated from marine sediment of the Canadian Beaufort Sea.</title>
        <authorList>
            <person name="Lee Y.M."/>
            <person name="Baek K."/>
            <person name="Lee D.-H."/>
            <person name="Shin S.C."/>
            <person name="Jin Y.K."/>
            <person name="Park Y."/>
        </authorList>
    </citation>
    <scope>NUCLEOTIDE SEQUENCE [LARGE SCALE GENOMIC DNA]</scope>
    <source>
        <strain evidence="5 6">PAMC 28998</strain>
    </source>
</reference>
<dbReference type="InterPro" id="IPR041700">
    <property type="entry name" value="OMP_b-brl_3"/>
</dbReference>
<dbReference type="PANTHER" id="PTHR40980:SF4">
    <property type="entry name" value="TONB-DEPENDENT RECEPTOR-LIKE BETA-BARREL DOMAIN-CONTAINING PROTEIN"/>
    <property type="match status" value="1"/>
</dbReference>
<dbReference type="Gene3D" id="2.60.40.1120">
    <property type="entry name" value="Carboxypeptidase-like, regulatory domain"/>
    <property type="match status" value="1"/>
</dbReference>
<evidence type="ECO:0000256" key="2">
    <source>
        <dbReference type="ARBA" id="ARBA00023136"/>
    </source>
</evidence>
<comment type="subcellular location">
    <subcellularLocation>
        <location evidence="1">Cell outer membrane</location>
    </subcellularLocation>
</comment>
<keyword evidence="5" id="KW-0675">Receptor</keyword>
<evidence type="ECO:0000256" key="3">
    <source>
        <dbReference type="ARBA" id="ARBA00023237"/>
    </source>
</evidence>
<proteinExistence type="predicted"/>
<dbReference type="Gene3D" id="2.40.170.20">
    <property type="entry name" value="TonB-dependent receptor, beta-barrel domain"/>
    <property type="match status" value="1"/>
</dbReference>
<evidence type="ECO:0000259" key="4">
    <source>
        <dbReference type="Pfam" id="PF14905"/>
    </source>
</evidence>
<evidence type="ECO:0000313" key="6">
    <source>
        <dbReference type="Proteomes" id="UP000321954"/>
    </source>
</evidence>
<dbReference type="EMBL" id="CP042476">
    <property type="protein sequence ID" value="QED37630.1"/>
    <property type="molecule type" value="Genomic_DNA"/>
</dbReference>
<keyword evidence="6" id="KW-1185">Reference proteome</keyword>
<keyword evidence="2" id="KW-0472">Membrane</keyword>
<evidence type="ECO:0000256" key="1">
    <source>
        <dbReference type="ARBA" id="ARBA00004442"/>
    </source>
</evidence>
<dbReference type="KEGG" id="anp:FK178_07775"/>
<sequence>MKLLTLIITFLITATTVAVTEPIGKISGTVIDKELQEPIPYATIIINDMAGNLVSGNTSQDDGSFVVDKIETGEYMFQVQFIGYKTHSQKITISSNNANVDFGVIALEPELSQLDDVNIVAERSTIEQRIDRKVINVGKDLTTAGASASDIMGNLPTLTVDQDGNIAMRGNDNVRILVDGKPTNIPAAQLLKQIPSTSIKSIELITNPSAKYNPEGMSGIINIVLHKNSNLGFNGNLNTGVTFGENTRYNGSLNLNYRTGKFNFFGNLGTNFGKRPQNGLIEELPNIAKQDFFILSDNTSILYKAGVDFYLNDKNTFSFFTNQNRFTGETSGDFDVLYLNSTEPDIFQDFLFDNKNLSSTYNAVYKRLFEKEGHSLELEADFNIIDGSDTGRFDISGGGGNFASYTDNTENDIANTTLNLDYVNPLTETSKMELGAEARLRNSNSVYRSTNENIPGANFDYDNSIYSLYATYGQNLEKWSYQLGARLEQYDVEAINNGQRVYEDDYITVYPSAFASYKFTDMKTLQLSFGRRVDRPGLSQVNPVRDFSSPRITVTGNPELDPQFTNSLELNYTQNYSKGNLNAGVFYRVINNEINQTLLLDPEDPNKLILTFANGDDNSAYGAEISGSYKPFKWWSLNPSFELYTRNIKGFVGTNYLEVDNTAYNFRLNQTFNATKQLSFQLFGMYRSKAQLLQIEAQEMYFINAGARYNFLDNKATLSLNVNDIFDTQRFQFESEVPSRQRGTFKPDSQTVYLGFSYNFGGGKNTALKRKNRDDNEAQGGGLF</sequence>